<protein>
    <submittedName>
        <fullName evidence="3">Prolyl oligopeptidase family serine peptidase</fullName>
    </submittedName>
</protein>
<evidence type="ECO:0000313" key="3">
    <source>
        <dbReference type="EMBL" id="NOU52822.1"/>
    </source>
</evidence>
<dbReference type="PANTHER" id="PTHR11731:SF118">
    <property type="entry name" value="BLR1971 PROTEIN"/>
    <property type="match status" value="1"/>
</dbReference>
<name>A0A849VHD9_9GAMM</name>
<comment type="caution">
    <text evidence="3">The sequence shown here is derived from an EMBL/GenBank/DDBJ whole genome shotgun (WGS) entry which is preliminary data.</text>
</comment>
<dbReference type="InterPro" id="IPR050278">
    <property type="entry name" value="Serine_Prot_S9B/DPPIV"/>
</dbReference>
<feature type="domain" description="Dipeptidylpeptidase IV N-terminal" evidence="2">
    <location>
        <begin position="132"/>
        <end position="478"/>
    </location>
</feature>
<accession>A0A849VHD9</accession>
<dbReference type="SUPFAM" id="SSF53474">
    <property type="entry name" value="alpha/beta-Hydrolases"/>
    <property type="match status" value="1"/>
</dbReference>
<dbReference type="GO" id="GO:0006508">
    <property type="term" value="P:proteolysis"/>
    <property type="evidence" value="ECO:0007669"/>
    <property type="project" value="InterPro"/>
</dbReference>
<dbReference type="RefSeq" id="WP_171627875.1">
    <property type="nucleotide sequence ID" value="NZ_JABBPG010000012.1"/>
</dbReference>
<dbReference type="InterPro" id="IPR029058">
    <property type="entry name" value="AB_hydrolase_fold"/>
</dbReference>
<dbReference type="SUPFAM" id="SSF82171">
    <property type="entry name" value="DPP6 N-terminal domain-like"/>
    <property type="match status" value="1"/>
</dbReference>
<dbReference type="Gene3D" id="3.40.50.1820">
    <property type="entry name" value="alpha/beta hydrolase"/>
    <property type="match status" value="1"/>
</dbReference>
<feature type="domain" description="Peptidase S9 prolyl oligopeptidase catalytic" evidence="1">
    <location>
        <begin position="566"/>
        <end position="758"/>
    </location>
</feature>
<sequence length="771" mass="88152">MTITPPPHLVLLSVFFLLTACQSIPPSKPSSPHVDKYVTQSDYRRAEQFLPHNLKTLVKNAWLEAHWLDGKNMFWFRQQVGEDGQQFILVDAQNNTQKYAFDHAKLMMALEKVGLKSSSPFHLPLNNPNITSNDIRFQSDEKAWRCDLVNYRCHNEPSKPDKTTGAGTSPNGQWQLLVKDYNLVLRSTASGIEKQLTNDGSEKRPYALTHSNPSASFYDHSPYPDNGTDIMWSANSRFAITHKLDRSNTGKLTLVQADTGNGLRPRAISYYYPMAGDKQLPMADIILIDTQTSQATKLDTPAVMQTYYGGPIWGWWQDNDRFVYHDRKRGNQHYAMREINPETKTVRTLVNEQDDKFIDPWTQIYWHLPKRNEFVWSSQRSGYQHLYLYDGKTGELKNAITQGEMTVRVIRGIDEKKGYVYFEASGREPNRDPYYRHLYRVNLDGTGLKLLTPEPAEHSTQLSEDFQYVIDTYSTTTSAPITVLRHTQTGKVIKLLQRADITGLLATGWQPPKPFRVLAGDNKTPLYGLMYLPSNFDPNKKYPIIDDIYTGPHNFFTPKSFNTYGSQANALAELGFIVIKMDGRGTSKRGRAFHEYSFKNLGGGVDDHVVAIKRLAQQFAFIDLDKVGIYGFSAGGYDTAHAMFKYPEFFKVGVAASGNHDFRADKAGWNEMWMGYPVTKHWDEQSNLTIAKQLRGKLLLAHGELDPNVHPAATLQLVAKLMQANKDFDLMIYPNMGHVLDKNPYFVRKRWDYFVEHLLDAQPPKDYHLNW</sequence>
<evidence type="ECO:0000259" key="1">
    <source>
        <dbReference type="Pfam" id="PF00326"/>
    </source>
</evidence>
<reference evidence="3 4" key="1">
    <citation type="submission" date="2020-04" db="EMBL/GenBank/DDBJ databases">
        <title>Pseudoalteromonas caenipelagi sp. nov., isolated from a tidal flat.</title>
        <authorList>
            <person name="Park S."/>
            <person name="Yoon J.-H."/>
        </authorList>
    </citation>
    <scope>NUCLEOTIDE SEQUENCE [LARGE SCALE GENOMIC DNA]</scope>
    <source>
        <strain evidence="3 4">JBTF-M23</strain>
    </source>
</reference>
<evidence type="ECO:0000313" key="4">
    <source>
        <dbReference type="Proteomes" id="UP000586305"/>
    </source>
</evidence>
<proteinExistence type="predicted"/>
<evidence type="ECO:0000259" key="2">
    <source>
        <dbReference type="Pfam" id="PF00930"/>
    </source>
</evidence>
<dbReference type="Pfam" id="PF00326">
    <property type="entry name" value="Peptidase_S9"/>
    <property type="match status" value="1"/>
</dbReference>
<dbReference type="EMBL" id="JABBPG010000012">
    <property type="protein sequence ID" value="NOU52822.1"/>
    <property type="molecule type" value="Genomic_DNA"/>
</dbReference>
<organism evidence="3 4">
    <name type="scientific">Pseudoalteromonas caenipelagi</name>
    <dbReference type="NCBI Taxonomy" id="2726988"/>
    <lineage>
        <taxon>Bacteria</taxon>
        <taxon>Pseudomonadati</taxon>
        <taxon>Pseudomonadota</taxon>
        <taxon>Gammaproteobacteria</taxon>
        <taxon>Alteromonadales</taxon>
        <taxon>Pseudoalteromonadaceae</taxon>
        <taxon>Pseudoalteromonas</taxon>
    </lineage>
</organism>
<dbReference type="Proteomes" id="UP000586305">
    <property type="component" value="Unassembled WGS sequence"/>
</dbReference>
<keyword evidence="4" id="KW-1185">Reference proteome</keyword>
<dbReference type="AlphaFoldDB" id="A0A849VHD9"/>
<dbReference type="InterPro" id="IPR002469">
    <property type="entry name" value="Peptidase_S9B_N"/>
</dbReference>
<dbReference type="PANTHER" id="PTHR11731">
    <property type="entry name" value="PROTEASE FAMILY S9B,C DIPEPTIDYL-PEPTIDASE IV-RELATED"/>
    <property type="match status" value="1"/>
</dbReference>
<gene>
    <name evidence="3" type="ORF">HG263_20140</name>
</gene>
<dbReference type="GO" id="GO:0008236">
    <property type="term" value="F:serine-type peptidase activity"/>
    <property type="evidence" value="ECO:0007669"/>
    <property type="project" value="InterPro"/>
</dbReference>
<dbReference type="Pfam" id="PF00930">
    <property type="entry name" value="DPPIV_N"/>
    <property type="match status" value="1"/>
</dbReference>
<dbReference type="InterPro" id="IPR001375">
    <property type="entry name" value="Peptidase_S9_cat"/>
</dbReference>
<dbReference type="Gene3D" id="2.140.10.30">
    <property type="entry name" value="Dipeptidylpeptidase IV, N-terminal domain"/>
    <property type="match status" value="1"/>
</dbReference>